<dbReference type="EMBL" id="CP000142">
    <property type="protein sequence ID" value="ABA89428.1"/>
    <property type="molecule type" value="Genomic_DNA"/>
</dbReference>
<dbReference type="STRING" id="338963.Pcar_2189"/>
<dbReference type="eggNOG" id="COG2271">
    <property type="taxonomic scope" value="Bacteria"/>
</dbReference>
<feature type="domain" description="Major facilitator superfamily (MFS) profile" evidence="8">
    <location>
        <begin position="8"/>
        <end position="398"/>
    </location>
</feature>
<dbReference type="HOGENOM" id="CLU_045105_0_1_7"/>
<evidence type="ECO:0000313" key="10">
    <source>
        <dbReference type="Proteomes" id="UP000002534"/>
    </source>
</evidence>
<proteinExistence type="inferred from homology"/>
<feature type="transmembrane region" description="Helical" evidence="7">
    <location>
        <begin position="259"/>
        <end position="277"/>
    </location>
</feature>
<feature type="transmembrane region" description="Helical" evidence="7">
    <location>
        <begin position="97"/>
        <end position="121"/>
    </location>
</feature>
<dbReference type="GO" id="GO:0016020">
    <property type="term" value="C:membrane"/>
    <property type="evidence" value="ECO:0007669"/>
    <property type="project" value="InterPro"/>
</dbReference>
<feature type="transmembrane region" description="Helical" evidence="7">
    <location>
        <begin position="159"/>
        <end position="179"/>
    </location>
</feature>
<evidence type="ECO:0000256" key="2">
    <source>
        <dbReference type="ARBA" id="ARBA00008335"/>
    </source>
</evidence>
<reference evidence="9 10" key="2">
    <citation type="journal article" date="2012" name="BMC Genomics">
        <title>The genome of Pelobacter carbinolicus reveals surprising metabolic capabilities and physiological features.</title>
        <authorList>
            <person name="Aklujkar M."/>
            <person name="Haveman S.A."/>
            <person name="Didonato R.Jr."/>
            <person name="Chertkov O."/>
            <person name="Han C.S."/>
            <person name="Land M.L."/>
            <person name="Brown P."/>
            <person name="Lovley D.R."/>
        </authorList>
    </citation>
    <scope>NUCLEOTIDE SEQUENCE [LARGE SCALE GENOMIC DNA]</scope>
    <source>
        <strain evidence="10">DSM 2380 / NBRC 103641 / GraBd1</strain>
    </source>
</reference>
<dbReference type="RefSeq" id="WP_011341942.1">
    <property type="nucleotide sequence ID" value="NC_007498.2"/>
</dbReference>
<keyword evidence="5 7" id="KW-1133">Transmembrane helix</keyword>
<keyword evidence="10" id="KW-1185">Reference proteome</keyword>
<evidence type="ECO:0000256" key="3">
    <source>
        <dbReference type="ARBA" id="ARBA00022448"/>
    </source>
</evidence>
<dbReference type="InterPro" id="IPR005829">
    <property type="entry name" value="Sugar_transporter_CS"/>
</dbReference>
<evidence type="ECO:0000256" key="6">
    <source>
        <dbReference type="ARBA" id="ARBA00023136"/>
    </source>
</evidence>
<evidence type="ECO:0000256" key="7">
    <source>
        <dbReference type="SAM" id="Phobius"/>
    </source>
</evidence>
<accession>Q3A2H9</accession>
<evidence type="ECO:0000256" key="4">
    <source>
        <dbReference type="ARBA" id="ARBA00022692"/>
    </source>
</evidence>
<name>Q3A2H9_SYNC1</name>
<feature type="transmembrane region" description="Helical" evidence="7">
    <location>
        <begin position="74"/>
        <end position="91"/>
    </location>
</feature>
<evidence type="ECO:0000256" key="5">
    <source>
        <dbReference type="ARBA" id="ARBA00022989"/>
    </source>
</evidence>
<dbReference type="OrthoDB" id="5412090at2"/>
<dbReference type="GO" id="GO:0022857">
    <property type="term" value="F:transmembrane transporter activity"/>
    <property type="evidence" value="ECO:0007669"/>
    <property type="project" value="InterPro"/>
</dbReference>
<keyword evidence="4 7" id="KW-0812">Transmembrane</keyword>
<dbReference type="PROSITE" id="PS00216">
    <property type="entry name" value="SUGAR_TRANSPORT_1"/>
    <property type="match status" value="1"/>
</dbReference>
<dbReference type="InterPro" id="IPR020846">
    <property type="entry name" value="MFS_dom"/>
</dbReference>
<evidence type="ECO:0000259" key="8">
    <source>
        <dbReference type="PROSITE" id="PS50850"/>
    </source>
</evidence>
<keyword evidence="3" id="KW-0813">Transport</keyword>
<dbReference type="Proteomes" id="UP000002534">
    <property type="component" value="Chromosome"/>
</dbReference>
<dbReference type="InterPro" id="IPR051788">
    <property type="entry name" value="MFS_Transporter"/>
</dbReference>
<feature type="transmembrane region" description="Helical" evidence="7">
    <location>
        <begin position="309"/>
        <end position="334"/>
    </location>
</feature>
<sequence>MKNRYMPTALSLYVNYFVHGMGALILAQSMDFLSNQMNTDAAGVAFVISGMGIGRLIVLFVLGALSDKFGRKPFVFLGMVIYAFFFVAILFSPNTTIGFILAVLAGIANSSLDAGTYPALMESFPKHQGIANIFTKASISFGQFVLPMIMAFVVANNMYFGWGFIICAAVLAINALVLIKMVFPDHKAIAAADADKAANAVNQDAPSVFREKPKMAVEGVCLILIGYTSTATFFLFSIWMPKFATNVAGMAGPEALRLISLYAIGSLCSIGLTTVFLRKFPRPAYFVLIYPIISTIFLFLLYLNPGPAICYVCSFVVGYAGAGGVLQLALTAMAEFFPEGKGKITGIVYTCSSVATFSIPVITGIIARTTGIRDIMLFNAGVTFVGVVLAAVVVYRYRKVMNLDAVAA</sequence>
<dbReference type="CDD" id="cd17396">
    <property type="entry name" value="MFS_YdiM_like"/>
    <property type="match status" value="1"/>
</dbReference>
<feature type="transmembrane region" description="Helical" evidence="7">
    <location>
        <begin position="284"/>
        <end position="303"/>
    </location>
</feature>
<dbReference type="Gene3D" id="1.20.1250.20">
    <property type="entry name" value="MFS general substrate transporter like domains"/>
    <property type="match status" value="2"/>
</dbReference>
<protein>
    <submittedName>
        <fullName evidence="9">Membrane protein, major facilitator superfamily</fullName>
    </submittedName>
</protein>
<comment type="similarity">
    <text evidence="2">Belongs to the major facilitator superfamily.</text>
</comment>
<dbReference type="SUPFAM" id="SSF103473">
    <property type="entry name" value="MFS general substrate transporter"/>
    <property type="match status" value="1"/>
</dbReference>
<comment type="subcellular location">
    <subcellularLocation>
        <location evidence="1">Endomembrane system</location>
        <topology evidence="1">Multi-pass membrane protein</topology>
    </subcellularLocation>
</comment>
<organism evidence="9 10">
    <name type="scientific">Syntrophotalea carbinolica (strain DSM 2380 / NBRC 103641 / GraBd1)</name>
    <name type="common">Pelobacter carbinolicus</name>
    <dbReference type="NCBI Taxonomy" id="338963"/>
    <lineage>
        <taxon>Bacteria</taxon>
        <taxon>Pseudomonadati</taxon>
        <taxon>Thermodesulfobacteriota</taxon>
        <taxon>Desulfuromonadia</taxon>
        <taxon>Desulfuromonadales</taxon>
        <taxon>Syntrophotaleaceae</taxon>
        <taxon>Syntrophotalea</taxon>
    </lineage>
</organism>
<dbReference type="GO" id="GO:0012505">
    <property type="term" value="C:endomembrane system"/>
    <property type="evidence" value="ECO:0007669"/>
    <property type="project" value="UniProtKB-SubCell"/>
</dbReference>
<gene>
    <name evidence="9" type="ordered locus">Pcar_2189</name>
</gene>
<dbReference type="PROSITE" id="PS50850">
    <property type="entry name" value="MFS"/>
    <property type="match status" value="1"/>
</dbReference>
<feature type="transmembrane region" description="Helical" evidence="7">
    <location>
        <begin position="346"/>
        <end position="369"/>
    </location>
</feature>
<evidence type="ECO:0000256" key="1">
    <source>
        <dbReference type="ARBA" id="ARBA00004127"/>
    </source>
</evidence>
<feature type="transmembrane region" description="Helical" evidence="7">
    <location>
        <begin position="42"/>
        <end position="62"/>
    </location>
</feature>
<dbReference type="InterPro" id="IPR011701">
    <property type="entry name" value="MFS"/>
</dbReference>
<feature type="transmembrane region" description="Helical" evidence="7">
    <location>
        <begin position="133"/>
        <end position="153"/>
    </location>
</feature>
<feature type="transmembrane region" description="Helical" evidence="7">
    <location>
        <begin position="12"/>
        <end position="30"/>
    </location>
</feature>
<dbReference type="PANTHER" id="PTHR23514:SF3">
    <property type="entry name" value="BYPASS OF STOP CODON PROTEIN 6"/>
    <property type="match status" value="1"/>
</dbReference>
<dbReference type="InterPro" id="IPR036259">
    <property type="entry name" value="MFS_trans_sf"/>
</dbReference>
<evidence type="ECO:0000313" key="9">
    <source>
        <dbReference type="EMBL" id="ABA89428.1"/>
    </source>
</evidence>
<dbReference type="AlphaFoldDB" id="Q3A2H9"/>
<reference evidence="10" key="1">
    <citation type="submission" date="2005-10" db="EMBL/GenBank/DDBJ databases">
        <title>Complete sequence of Pelobacter carbinolicus DSM 2380.</title>
        <authorList>
            <person name="Copeland A."/>
            <person name="Lucas S."/>
            <person name="Lapidus A."/>
            <person name="Barry K."/>
            <person name="Detter J.C."/>
            <person name="Glavina T."/>
            <person name="Hammon N."/>
            <person name="Israni S."/>
            <person name="Pitluck S."/>
            <person name="Chertkov O."/>
            <person name="Schmutz J."/>
            <person name="Larimer F."/>
            <person name="Land M."/>
            <person name="Kyrpides N."/>
            <person name="Ivanova N."/>
            <person name="Richardson P."/>
        </authorList>
    </citation>
    <scope>NUCLEOTIDE SEQUENCE [LARGE SCALE GENOMIC DNA]</scope>
    <source>
        <strain evidence="10">DSM 2380 / NBRC 103641 / GraBd1</strain>
    </source>
</reference>
<feature type="transmembrane region" description="Helical" evidence="7">
    <location>
        <begin position="219"/>
        <end position="239"/>
    </location>
</feature>
<dbReference type="KEGG" id="pca:Pcar_2189"/>
<dbReference type="Pfam" id="PF07690">
    <property type="entry name" value="MFS_1"/>
    <property type="match status" value="1"/>
</dbReference>
<dbReference type="PANTHER" id="PTHR23514">
    <property type="entry name" value="BYPASS OF STOP CODON PROTEIN 6"/>
    <property type="match status" value="1"/>
</dbReference>
<feature type="transmembrane region" description="Helical" evidence="7">
    <location>
        <begin position="375"/>
        <end position="395"/>
    </location>
</feature>
<keyword evidence="6 7" id="KW-0472">Membrane</keyword>